<name>A0A4Y2HL71_ARAVE</name>
<dbReference type="EMBL" id="BGPR01002007">
    <property type="protein sequence ID" value="GBM66105.1"/>
    <property type="molecule type" value="Genomic_DNA"/>
</dbReference>
<organism evidence="1 2">
    <name type="scientific">Araneus ventricosus</name>
    <name type="common">Orbweaver spider</name>
    <name type="synonym">Epeira ventricosa</name>
    <dbReference type="NCBI Taxonomy" id="182803"/>
    <lineage>
        <taxon>Eukaryota</taxon>
        <taxon>Metazoa</taxon>
        <taxon>Ecdysozoa</taxon>
        <taxon>Arthropoda</taxon>
        <taxon>Chelicerata</taxon>
        <taxon>Arachnida</taxon>
        <taxon>Araneae</taxon>
        <taxon>Araneomorphae</taxon>
        <taxon>Entelegynae</taxon>
        <taxon>Araneoidea</taxon>
        <taxon>Araneidae</taxon>
        <taxon>Araneus</taxon>
    </lineage>
</organism>
<evidence type="ECO:0000313" key="2">
    <source>
        <dbReference type="Proteomes" id="UP000499080"/>
    </source>
</evidence>
<dbReference type="AlphaFoldDB" id="A0A4Y2HL71"/>
<comment type="caution">
    <text evidence="1">The sequence shown here is derived from an EMBL/GenBank/DDBJ whole genome shotgun (WGS) entry which is preliminary data.</text>
</comment>
<dbReference type="Proteomes" id="UP000499080">
    <property type="component" value="Unassembled WGS sequence"/>
</dbReference>
<evidence type="ECO:0000313" key="1">
    <source>
        <dbReference type="EMBL" id="GBM66105.1"/>
    </source>
</evidence>
<gene>
    <name evidence="1" type="ORF">AVEN_169773_1</name>
</gene>
<sequence>MCIVVSSICCGTITKGIKTPGHCQAWTLENHHNGRRSLPAAMCQTPENTNSATADVVALCCCRKVHIPPNCVAQTAEGGLFLRRSVFCVSLSPAHVRARLH</sequence>
<reference evidence="1 2" key="1">
    <citation type="journal article" date="2019" name="Sci. Rep.">
        <title>Orb-weaving spider Araneus ventricosus genome elucidates the spidroin gene catalogue.</title>
        <authorList>
            <person name="Kono N."/>
            <person name="Nakamura H."/>
            <person name="Ohtoshi R."/>
            <person name="Moran D.A.P."/>
            <person name="Shinohara A."/>
            <person name="Yoshida Y."/>
            <person name="Fujiwara M."/>
            <person name="Mori M."/>
            <person name="Tomita M."/>
            <person name="Arakawa K."/>
        </authorList>
    </citation>
    <scope>NUCLEOTIDE SEQUENCE [LARGE SCALE GENOMIC DNA]</scope>
</reference>
<proteinExistence type="predicted"/>
<accession>A0A4Y2HL71</accession>
<keyword evidence="2" id="KW-1185">Reference proteome</keyword>
<protein>
    <submittedName>
        <fullName evidence="1">Uncharacterized protein</fullName>
    </submittedName>
</protein>